<keyword evidence="3" id="KW-1185">Reference proteome</keyword>
<proteinExistence type="predicted"/>
<reference evidence="2" key="1">
    <citation type="submission" date="2023-01" db="EMBL/GenBank/DDBJ databases">
        <title>Genome assembly of the deep-sea coral Lophelia pertusa.</title>
        <authorList>
            <person name="Herrera S."/>
            <person name="Cordes E."/>
        </authorList>
    </citation>
    <scope>NUCLEOTIDE SEQUENCE</scope>
    <source>
        <strain evidence="2">USNM1676648</strain>
        <tissue evidence="2">Polyp</tissue>
    </source>
</reference>
<dbReference type="OrthoDB" id="5960871at2759"/>
<feature type="coiled-coil region" evidence="1">
    <location>
        <begin position="62"/>
        <end position="92"/>
    </location>
</feature>
<protein>
    <submittedName>
        <fullName evidence="2">Uncharacterized protein</fullName>
    </submittedName>
</protein>
<comment type="caution">
    <text evidence="2">The sequence shown here is derived from an EMBL/GenBank/DDBJ whole genome shotgun (WGS) entry which is preliminary data.</text>
</comment>
<evidence type="ECO:0000313" key="2">
    <source>
        <dbReference type="EMBL" id="KAJ7377750.1"/>
    </source>
</evidence>
<sequence length="442" mass="52303">MLSNLRHIGKHQASVSRWMNLVLMRGMSSFILTNSRPVHVLIGSNSRDEYQTTSSFLLLTPVRQINKKAERMEESREKSAELLKNLRKKRLEGLMNPKPLLTDEEKLLKRIEKIDSIKKLLIFYWTEVKRKRELTPLHKFKILECIVKYFNTNVQMRDVFLVHEMQQNFFQMLMQDIRANLNAFDANQLCTITIYMTQLCVKDPAVYKDLERGILYYKFGGYSTKQLSQLSWAFAKYCTYTNVDQIFHALDKEIFSMQLSDFTSEELCSVVWSFSEYGVPDTGNFYKVMGNEILTRDLNQFQPWMLAQFAFSYSCVESLSAEVFKVVEEELFQLEDLKRFATNDLVMLVLAFGRTGKLHPPLFHMFEYVMVRRRDYSETVVKEYLQEMYDLLKNSKFHLAVVVKMIEQVLNPEVCNSLFDILFRPRRSWKEKIVHRTLFKGY</sequence>
<evidence type="ECO:0000313" key="3">
    <source>
        <dbReference type="Proteomes" id="UP001163046"/>
    </source>
</evidence>
<name>A0A9W9ZAB6_9CNID</name>
<gene>
    <name evidence="2" type="ORF">OS493_026886</name>
</gene>
<dbReference type="AlphaFoldDB" id="A0A9W9ZAB6"/>
<keyword evidence="1" id="KW-0175">Coiled coil</keyword>
<accession>A0A9W9ZAB6</accession>
<dbReference type="Proteomes" id="UP001163046">
    <property type="component" value="Unassembled WGS sequence"/>
</dbReference>
<dbReference type="EMBL" id="MU826373">
    <property type="protein sequence ID" value="KAJ7377750.1"/>
    <property type="molecule type" value="Genomic_DNA"/>
</dbReference>
<evidence type="ECO:0000256" key="1">
    <source>
        <dbReference type="SAM" id="Coils"/>
    </source>
</evidence>
<organism evidence="2 3">
    <name type="scientific">Desmophyllum pertusum</name>
    <dbReference type="NCBI Taxonomy" id="174260"/>
    <lineage>
        <taxon>Eukaryota</taxon>
        <taxon>Metazoa</taxon>
        <taxon>Cnidaria</taxon>
        <taxon>Anthozoa</taxon>
        <taxon>Hexacorallia</taxon>
        <taxon>Scleractinia</taxon>
        <taxon>Caryophylliina</taxon>
        <taxon>Caryophylliidae</taxon>
        <taxon>Desmophyllum</taxon>
    </lineage>
</organism>